<dbReference type="GO" id="GO:0051082">
    <property type="term" value="F:unfolded protein binding"/>
    <property type="evidence" value="ECO:0007669"/>
    <property type="project" value="InterPro"/>
</dbReference>
<evidence type="ECO:0000313" key="6">
    <source>
        <dbReference type="EMBL" id="OTF80996.1"/>
    </source>
</evidence>
<dbReference type="InterPro" id="IPR002777">
    <property type="entry name" value="PFD_beta-like"/>
</dbReference>
<dbReference type="InterPro" id="IPR027235">
    <property type="entry name" value="PFD2"/>
</dbReference>
<dbReference type="InterPro" id="IPR009053">
    <property type="entry name" value="Prefoldin"/>
</dbReference>
<evidence type="ECO:0000256" key="3">
    <source>
        <dbReference type="ARBA" id="ARBA00023186"/>
    </source>
</evidence>
<proteinExistence type="inferred from homology"/>
<organism evidence="6 7">
    <name type="scientific">Euroglyphus maynei</name>
    <name type="common">Mayne's house dust mite</name>
    <dbReference type="NCBI Taxonomy" id="6958"/>
    <lineage>
        <taxon>Eukaryota</taxon>
        <taxon>Metazoa</taxon>
        <taxon>Ecdysozoa</taxon>
        <taxon>Arthropoda</taxon>
        <taxon>Chelicerata</taxon>
        <taxon>Arachnida</taxon>
        <taxon>Acari</taxon>
        <taxon>Acariformes</taxon>
        <taxon>Sarcoptiformes</taxon>
        <taxon>Astigmata</taxon>
        <taxon>Psoroptidia</taxon>
        <taxon>Analgoidea</taxon>
        <taxon>Pyroglyphidae</taxon>
        <taxon>Pyroglyphinae</taxon>
        <taxon>Euroglyphus</taxon>
    </lineage>
</organism>
<dbReference type="GO" id="GO:0016272">
    <property type="term" value="C:prefoldin complex"/>
    <property type="evidence" value="ECO:0007669"/>
    <property type="project" value="InterPro"/>
</dbReference>
<dbReference type="AlphaFoldDB" id="A0A1Y3BN17"/>
<comment type="caution">
    <text evidence="6">The sequence shown here is derived from an EMBL/GenBank/DDBJ whole genome shotgun (WGS) entry which is preliminary data.</text>
</comment>
<keyword evidence="3" id="KW-0143">Chaperone</keyword>
<evidence type="ECO:0000256" key="5">
    <source>
        <dbReference type="SAM" id="Coils"/>
    </source>
</evidence>
<dbReference type="PANTHER" id="PTHR13303">
    <property type="entry name" value="PREFOLDIN SUBUNIT 2"/>
    <property type="match status" value="1"/>
</dbReference>
<keyword evidence="5" id="KW-0175">Coiled coil</keyword>
<sequence>METTNQNNPAAMLNNQRRMQTIVDNLNKMRAEQRSLSQKLSELESEATEHRLVIDALKEADNDRNCYRLIGGILIQQTVVDVRPDLEKNFEMVCIEYC</sequence>
<dbReference type="EMBL" id="MUJZ01015694">
    <property type="protein sequence ID" value="OTF80996.1"/>
    <property type="molecule type" value="Genomic_DNA"/>
</dbReference>
<name>A0A1Y3BN17_EURMA</name>
<reference evidence="6 7" key="1">
    <citation type="submission" date="2017-03" db="EMBL/GenBank/DDBJ databases">
        <title>Genome Survey of Euroglyphus maynei.</title>
        <authorList>
            <person name="Arlian L.G."/>
            <person name="Morgan M.S."/>
            <person name="Rider S.D."/>
        </authorList>
    </citation>
    <scope>NUCLEOTIDE SEQUENCE [LARGE SCALE GENOMIC DNA]</scope>
    <source>
        <strain evidence="6">Arlian Lab</strain>
        <tissue evidence="6">Whole body</tissue>
    </source>
</reference>
<gene>
    <name evidence="6" type="ORF">BLA29_009919</name>
</gene>
<comment type="function">
    <text evidence="4">Binds specifically to cytosolic chaperonin (c-CPN) and transfers target proteins to it. Binds to nascent polypeptide chain and promotes folding in an environment in which there are many competing pathways for nonnative proteins.</text>
</comment>
<evidence type="ECO:0000313" key="7">
    <source>
        <dbReference type="Proteomes" id="UP000194236"/>
    </source>
</evidence>
<dbReference type="SUPFAM" id="SSF46579">
    <property type="entry name" value="Prefoldin"/>
    <property type="match status" value="1"/>
</dbReference>
<dbReference type="GO" id="GO:0006457">
    <property type="term" value="P:protein folding"/>
    <property type="evidence" value="ECO:0007669"/>
    <property type="project" value="InterPro"/>
</dbReference>
<feature type="coiled-coil region" evidence="5">
    <location>
        <begin position="26"/>
        <end position="60"/>
    </location>
</feature>
<comment type="subunit">
    <text evidence="2">Heterohexamer of two PFD-alpha type and four PFD-beta type subunits.</text>
</comment>
<evidence type="ECO:0000256" key="4">
    <source>
        <dbReference type="ARBA" id="ARBA00024667"/>
    </source>
</evidence>
<dbReference type="OrthoDB" id="29646at2759"/>
<accession>A0A1Y3BN17</accession>
<dbReference type="Gene3D" id="1.10.287.370">
    <property type="match status" value="1"/>
</dbReference>
<keyword evidence="7" id="KW-1185">Reference proteome</keyword>
<evidence type="ECO:0000256" key="1">
    <source>
        <dbReference type="ARBA" id="ARBA00008045"/>
    </source>
</evidence>
<evidence type="ECO:0000256" key="2">
    <source>
        <dbReference type="ARBA" id="ARBA00011695"/>
    </source>
</evidence>
<protein>
    <submittedName>
        <fullName evidence="6">Prefoldin subunit 2-like protein</fullName>
    </submittedName>
</protein>
<dbReference type="Pfam" id="PF01920">
    <property type="entry name" value="Prefoldin_2"/>
    <property type="match status" value="1"/>
</dbReference>
<comment type="similarity">
    <text evidence="1">Belongs to the prefoldin subunit beta family.</text>
</comment>
<dbReference type="Proteomes" id="UP000194236">
    <property type="component" value="Unassembled WGS sequence"/>
</dbReference>